<accession>A0ABT6GAQ4</accession>
<dbReference type="InterPro" id="IPR013445">
    <property type="entry name" value="CDP_4_6_deHydtase"/>
</dbReference>
<keyword evidence="2" id="KW-0456">Lyase</keyword>
<proteinExistence type="predicted"/>
<dbReference type="NCBIfam" id="TIGR02622">
    <property type="entry name" value="CDP_4_6_dhtase"/>
    <property type="match status" value="1"/>
</dbReference>
<evidence type="ECO:0000313" key="3">
    <source>
        <dbReference type="Proteomes" id="UP001529180"/>
    </source>
</evidence>
<sequence>MEGLVKTMRPSENLRSFWSGKRVLLTGHTGFKGSWAAAWLIKMGAEVHGFALAPETDPNLHDLLDLDYASEMIADLRDRADIQKMVQKVQPDLVLHMAAQPLVRRGYREPVETMATNIMGTAHLLDALRDCESVKGILVVTSDKAYDNDSYDQAHGEIIFREGDALGGRDPYSASKGCQEIVARSFEQSYFRAKGIPLVTARAGNVVGGGDWSEDRLMTDIIRAAANNKAVELRNPGTTRPWQHVIEPVAGYLMYLQAVVEKTASVSALNFGPKDSHTVAHVTDLVLNAWGCIAGTTQQDVSAASKEALTLALDSSLATTTLAWQPRLTLPECVNWIVEWHKAHLAGQNMRDLTETQISSFEAMMDKE</sequence>
<name>A0ABT6GAQ4_9PROT</name>
<comment type="caution">
    <text evidence="2">The sequence shown here is derived from an EMBL/GenBank/DDBJ whole genome shotgun (WGS) entry which is preliminary data.</text>
</comment>
<dbReference type="PANTHER" id="PTHR43000">
    <property type="entry name" value="DTDP-D-GLUCOSE 4,6-DEHYDRATASE-RELATED"/>
    <property type="match status" value="1"/>
</dbReference>
<dbReference type="Gene3D" id="3.90.25.10">
    <property type="entry name" value="UDP-galactose 4-epimerase, domain 1"/>
    <property type="match status" value="1"/>
</dbReference>
<dbReference type="EC" id="4.2.1.45" evidence="2"/>
<organism evidence="2 3">
    <name type="scientific">Thalassospira aquimaris</name>
    <dbReference type="NCBI Taxonomy" id="3037796"/>
    <lineage>
        <taxon>Bacteria</taxon>
        <taxon>Pseudomonadati</taxon>
        <taxon>Pseudomonadota</taxon>
        <taxon>Alphaproteobacteria</taxon>
        <taxon>Rhodospirillales</taxon>
        <taxon>Thalassospiraceae</taxon>
        <taxon>Thalassospira</taxon>
    </lineage>
</organism>
<reference evidence="2 3" key="1">
    <citation type="submission" date="2023-03" db="EMBL/GenBank/DDBJ databases">
        <title>Strain FZY0004 represents a novel species in the genus Thalassospira isolated from seawater.</title>
        <authorList>
            <person name="Fu Z.-Y."/>
        </authorList>
    </citation>
    <scope>NUCLEOTIDE SEQUENCE [LARGE SCALE GENOMIC DNA]</scope>
    <source>
        <strain evidence="2 3">FZY0004</strain>
    </source>
</reference>
<protein>
    <submittedName>
        <fullName evidence="2">CDP-glucose 4,6-dehydratase</fullName>
        <ecNumber evidence="2">4.2.1.45</ecNumber>
    </submittedName>
</protein>
<keyword evidence="3" id="KW-1185">Reference proteome</keyword>
<dbReference type="InterPro" id="IPR036291">
    <property type="entry name" value="NAD(P)-bd_dom_sf"/>
</dbReference>
<dbReference type="Proteomes" id="UP001529180">
    <property type="component" value="Unassembled WGS sequence"/>
</dbReference>
<gene>
    <name evidence="2" type="primary">rfbG</name>
    <name evidence="2" type="ORF">P7680_08665</name>
</gene>
<dbReference type="Pfam" id="PF16363">
    <property type="entry name" value="GDP_Man_Dehyd"/>
    <property type="match status" value="1"/>
</dbReference>
<feature type="domain" description="NAD(P)-binding" evidence="1">
    <location>
        <begin position="24"/>
        <end position="334"/>
    </location>
</feature>
<dbReference type="InterPro" id="IPR016040">
    <property type="entry name" value="NAD(P)-bd_dom"/>
</dbReference>
<dbReference type="GO" id="GO:0047733">
    <property type="term" value="F:CDP-glucose 4,6-dehydratase activity"/>
    <property type="evidence" value="ECO:0007669"/>
    <property type="project" value="UniProtKB-EC"/>
</dbReference>
<dbReference type="RefSeq" id="WP_258547906.1">
    <property type="nucleotide sequence ID" value="NZ_JARSBO010000004.1"/>
</dbReference>
<dbReference type="SUPFAM" id="SSF51735">
    <property type="entry name" value="NAD(P)-binding Rossmann-fold domains"/>
    <property type="match status" value="1"/>
</dbReference>
<dbReference type="EMBL" id="JARSBO010000004">
    <property type="protein sequence ID" value="MDG4719070.1"/>
    <property type="molecule type" value="Genomic_DNA"/>
</dbReference>
<dbReference type="Gene3D" id="3.40.50.720">
    <property type="entry name" value="NAD(P)-binding Rossmann-like Domain"/>
    <property type="match status" value="1"/>
</dbReference>
<evidence type="ECO:0000313" key="2">
    <source>
        <dbReference type="EMBL" id="MDG4719070.1"/>
    </source>
</evidence>
<evidence type="ECO:0000259" key="1">
    <source>
        <dbReference type="Pfam" id="PF16363"/>
    </source>
</evidence>